<dbReference type="InterPro" id="IPR028082">
    <property type="entry name" value="Peripla_BP_I"/>
</dbReference>
<keyword evidence="2" id="KW-0238">DNA-binding</keyword>
<dbReference type="GO" id="GO:0003700">
    <property type="term" value="F:DNA-binding transcription factor activity"/>
    <property type="evidence" value="ECO:0007669"/>
    <property type="project" value="TreeGrafter"/>
</dbReference>
<evidence type="ECO:0000256" key="3">
    <source>
        <dbReference type="ARBA" id="ARBA00023163"/>
    </source>
</evidence>
<dbReference type="GO" id="GO:0000976">
    <property type="term" value="F:transcription cis-regulatory region binding"/>
    <property type="evidence" value="ECO:0007669"/>
    <property type="project" value="TreeGrafter"/>
</dbReference>
<organism evidence="5 6">
    <name type="scientific">Falsochrobactrum shanghaiense</name>
    <dbReference type="NCBI Taxonomy" id="2201899"/>
    <lineage>
        <taxon>Bacteria</taxon>
        <taxon>Pseudomonadati</taxon>
        <taxon>Pseudomonadota</taxon>
        <taxon>Alphaproteobacteria</taxon>
        <taxon>Hyphomicrobiales</taxon>
        <taxon>Brucellaceae</taxon>
        <taxon>Falsochrobactrum</taxon>
    </lineage>
</organism>
<evidence type="ECO:0000313" key="5">
    <source>
        <dbReference type="EMBL" id="PWL18502.1"/>
    </source>
</evidence>
<dbReference type="PANTHER" id="PTHR30146:SF138">
    <property type="entry name" value="TRANSCRIPTIONAL REGULATORY PROTEIN"/>
    <property type="match status" value="1"/>
</dbReference>
<dbReference type="InterPro" id="IPR010982">
    <property type="entry name" value="Lambda_DNA-bd_dom_sf"/>
</dbReference>
<dbReference type="Pfam" id="PF13377">
    <property type="entry name" value="Peripla_BP_3"/>
    <property type="match status" value="1"/>
</dbReference>
<keyword evidence="6" id="KW-1185">Reference proteome</keyword>
<evidence type="ECO:0000313" key="6">
    <source>
        <dbReference type="Proteomes" id="UP000245865"/>
    </source>
</evidence>
<dbReference type="EMBL" id="QGDB01000002">
    <property type="protein sequence ID" value="PWL18502.1"/>
    <property type="molecule type" value="Genomic_DNA"/>
</dbReference>
<dbReference type="OrthoDB" id="7170131at2"/>
<dbReference type="Pfam" id="PF00356">
    <property type="entry name" value="LacI"/>
    <property type="match status" value="1"/>
</dbReference>
<comment type="caution">
    <text evidence="5">The sequence shown here is derived from an EMBL/GenBank/DDBJ whole genome shotgun (WGS) entry which is preliminary data.</text>
</comment>
<dbReference type="PROSITE" id="PS50932">
    <property type="entry name" value="HTH_LACI_2"/>
    <property type="match status" value="1"/>
</dbReference>
<name>A0A316J993_9HYPH</name>
<dbReference type="CDD" id="cd01392">
    <property type="entry name" value="HTH_LacI"/>
    <property type="match status" value="1"/>
</dbReference>
<evidence type="ECO:0000259" key="4">
    <source>
        <dbReference type="PROSITE" id="PS50932"/>
    </source>
</evidence>
<dbReference type="Proteomes" id="UP000245865">
    <property type="component" value="Unassembled WGS sequence"/>
</dbReference>
<dbReference type="SMART" id="SM00354">
    <property type="entry name" value="HTH_LACI"/>
    <property type="match status" value="1"/>
</dbReference>
<dbReference type="RefSeq" id="WP_109705401.1">
    <property type="nucleotide sequence ID" value="NZ_QGDB01000002.1"/>
</dbReference>
<reference evidence="5 6" key="1">
    <citation type="submission" date="2018-05" db="EMBL/GenBank/DDBJ databases">
        <title>Comparative genomic sequence analysis between strain HN4 and CCM 8460T (Falsochrobactrum ovis) will provide more evidence to prove that HN4 is a new species of Falsochrobactrum.</title>
        <authorList>
            <person name="Lyu W."/>
            <person name="Sun L."/>
            <person name="Yao L."/>
        </authorList>
    </citation>
    <scope>NUCLEOTIDE SEQUENCE [LARGE SCALE GENOMIC DNA]</scope>
    <source>
        <strain evidence="5 6">HN4</strain>
    </source>
</reference>
<dbReference type="PANTHER" id="PTHR30146">
    <property type="entry name" value="LACI-RELATED TRANSCRIPTIONAL REPRESSOR"/>
    <property type="match status" value="1"/>
</dbReference>
<proteinExistence type="predicted"/>
<dbReference type="Gene3D" id="3.40.50.2300">
    <property type="match status" value="2"/>
</dbReference>
<keyword evidence="3" id="KW-0804">Transcription</keyword>
<dbReference type="CDD" id="cd06281">
    <property type="entry name" value="PBP1_LacI-like"/>
    <property type="match status" value="1"/>
</dbReference>
<dbReference type="InterPro" id="IPR046335">
    <property type="entry name" value="LacI/GalR-like_sensor"/>
</dbReference>
<dbReference type="Gene3D" id="1.10.260.40">
    <property type="entry name" value="lambda repressor-like DNA-binding domains"/>
    <property type="match status" value="1"/>
</dbReference>
<sequence>MAKTPTIHDVARLAKVSIGSVSRVINEAADVKPNIRKAVESAIEQLGYVPNAAAKSMRMGRSRTIGCILREINIAQLGGFVSTAQNMFNESGYAMLIANSEGRRQREVELLRSFSSGQVDGVLMGPYTPIEGEFEEILRALPIPLVMIDRDQPLWSDAVYADHEGGTRQATGHLLDLGHRRIAIITGSPNLHPGAGRVRGFNQAHAERGLTPVPELVIAESFLRDQAYRTTSSLLGLSQPPTAIIAGGIDMLSGVLRAIRTRGLRIPEDISVIGSGQSDLSDLHQPPIAVVSWDQNEVGATAAALLLDRITQGKGEEPRRVIIPTTFNPQASCMPPRTFPAKV</sequence>
<gene>
    <name evidence="5" type="ORF">DKP76_05245</name>
</gene>
<accession>A0A316J993</accession>
<evidence type="ECO:0000256" key="1">
    <source>
        <dbReference type="ARBA" id="ARBA00023015"/>
    </source>
</evidence>
<feature type="domain" description="HTH lacI-type" evidence="4">
    <location>
        <begin position="5"/>
        <end position="59"/>
    </location>
</feature>
<dbReference type="PROSITE" id="PS00356">
    <property type="entry name" value="HTH_LACI_1"/>
    <property type="match status" value="1"/>
</dbReference>
<dbReference type="InterPro" id="IPR000843">
    <property type="entry name" value="HTH_LacI"/>
</dbReference>
<dbReference type="AlphaFoldDB" id="A0A316J993"/>
<evidence type="ECO:0000256" key="2">
    <source>
        <dbReference type="ARBA" id="ARBA00023125"/>
    </source>
</evidence>
<keyword evidence="1" id="KW-0805">Transcription regulation</keyword>
<dbReference type="SUPFAM" id="SSF47413">
    <property type="entry name" value="lambda repressor-like DNA-binding domains"/>
    <property type="match status" value="1"/>
</dbReference>
<dbReference type="SUPFAM" id="SSF53822">
    <property type="entry name" value="Periplasmic binding protein-like I"/>
    <property type="match status" value="1"/>
</dbReference>
<protein>
    <submittedName>
        <fullName evidence="5">LacI family transcriptional regulator</fullName>
    </submittedName>
</protein>